<keyword evidence="7" id="KW-0067">ATP-binding</keyword>
<comment type="catalytic activity">
    <reaction evidence="11">
        <text>tRNA(Gly) + glycine + ATP = glycyl-tRNA(Gly) + AMP + diphosphate</text>
        <dbReference type="Rhea" id="RHEA:16013"/>
        <dbReference type="Rhea" id="RHEA-COMP:9664"/>
        <dbReference type="Rhea" id="RHEA-COMP:9683"/>
        <dbReference type="ChEBI" id="CHEBI:30616"/>
        <dbReference type="ChEBI" id="CHEBI:33019"/>
        <dbReference type="ChEBI" id="CHEBI:57305"/>
        <dbReference type="ChEBI" id="CHEBI:78442"/>
        <dbReference type="ChEBI" id="CHEBI:78522"/>
        <dbReference type="ChEBI" id="CHEBI:456215"/>
        <dbReference type="EC" id="6.1.1.14"/>
    </reaction>
</comment>
<evidence type="ECO:0000313" key="12">
    <source>
        <dbReference type="EMBL" id="QEK38991.1"/>
    </source>
</evidence>
<dbReference type="PANTHER" id="PTHR30075:SF2">
    <property type="entry name" value="GLYCINE--TRNA LIGASE, CHLOROPLASTIC_MITOCHONDRIAL 2"/>
    <property type="match status" value="1"/>
</dbReference>
<evidence type="ECO:0000256" key="10">
    <source>
        <dbReference type="ARBA" id="ARBA00031660"/>
    </source>
</evidence>
<name>A0A5C0UH44_9PROT</name>
<evidence type="ECO:0000256" key="3">
    <source>
        <dbReference type="ARBA" id="ARBA00012829"/>
    </source>
</evidence>
<dbReference type="GO" id="GO:0005524">
    <property type="term" value="F:ATP binding"/>
    <property type="evidence" value="ECO:0007669"/>
    <property type="project" value="UniProtKB-KW"/>
</dbReference>
<dbReference type="GO" id="GO:0004820">
    <property type="term" value="F:glycine-tRNA ligase activity"/>
    <property type="evidence" value="ECO:0007669"/>
    <property type="project" value="UniProtKB-EC"/>
</dbReference>
<organism evidence="12 13">
    <name type="scientific">Candidatus Nesciobacter abundans</name>
    <dbReference type="NCBI Taxonomy" id="2601668"/>
    <lineage>
        <taxon>Bacteria</taxon>
        <taxon>Pseudomonadati</taxon>
        <taxon>Pseudomonadota</taxon>
        <taxon>Alphaproteobacteria</taxon>
        <taxon>Holosporales</taxon>
        <taxon>Holosporaceae</taxon>
        <taxon>Candidatus Nesciobacter</taxon>
    </lineage>
</organism>
<evidence type="ECO:0000313" key="13">
    <source>
        <dbReference type="Proteomes" id="UP000324924"/>
    </source>
</evidence>
<gene>
    <name evidence="12" type="ORF">FZC36_00890</name>
</gene>
<keyword evidence="8" id="KW-0648">Protein biosynthesis</keyword>
<sequence length="277" mass="32391">MNKLSFNQIIEKLSDFWCKQGCTLIQPWDTEIGAGTFHPAFILSKKTNIAFVQPSRRPQDSRKNSPHRLFKHHQFQVLIEPIPENMQDLLMQSFDILGLSSSNYELKFIGDEWKSPSLGSFGKGTEIWANDTEICQFSYFQQIADKELEKPIVEITYGLERTAMIIQDLNNWREIEVNNGQKYSEVFFGDDEFSEVSSNIYDTESLRNLFEIYKKNCELFLIKKFAYPAYEAFLKMSNVFNILEARGGFSKTQRVERIAMIRNYCIQCVECYNSYKN</sequence>
<dbReference type="OrthoDB" id="9802183at2"/>
<evidence type="ECO:0000256" key="9">
    <source>
        <dbReference type="ARBA" id="ARBA00023146"/>
    </source>
</evidence>
<dbReference type="EC" id="6.1.1.14" evidence="3"/>
<dbReference type="PRINTS" id="PR01044">
    <property type="entry name" value="TRNASYNTHGA"/>
</dbReference>
<accession>A0A5C0UH44</accession>
<dbReference type="InterPro" id="IPR045864">
    <property type="entry name" value="aa-tRNA-synth_II/BPL/LPL"/>
</dbReference>
<dbReference type="RefSeq" id="WP_148972114.1">
    <property type="nucleotide sequence ID" value="NZ_CP043314.1"/>
</dbReference>
<reference evidence="12 13" key="1">
    <citation type="submission" date="2019-08" db="EMBL/GenBank/DDBJ databases">
        <title>Highly reduced genomes of protist endosymbionts show evolutionary convergence.</title>
        <authorList>
            <person name="George E."/>
            <person name="Husnik F."/>
            <person name="Tashyreva D."/>
            <person name="Prokopchuk G."/>
            <person name="Horak A."/>
            <person name="Kwong W.K."/>
            <person name="Lukes J."/>
            <person name="Keeling P.J."/>
        </authorList>
    </citation>
    <scope>NUCLEOTIDE SEQUENCE [LARGE SCALE GENOMIC DNA]</scope>
    <source>
        <strain evidence="12">1604HC</strain>
    </source>
</reference>
<keyword evidence="9" id="KW-0030">Aminoacyl-tRNA synthetase</keyword>
<dbReference type="Gene3D" id="3.30.930.10">
    <property type="entry name" value="Bira Bifunctional Protein, Domain 2"/>
    <property type="match status" value="1"/>
</dbReference>
<keyword evidence="6" id="KW-0547">Nucleotide-binding</keyword>
<dbReference type="PROSITE" id="PS50861">
    <property type="entry name" value="AA_TRNA_LIGASE_II_GLYAB"/>
    <property type="match status" value="1"/>
</dbReference>
<evidence type="ECO:0000256" key="7">
    <source>
        <dbReference type="ARBA" id="ARBA00022840"/>
    </source>
</evidence>
<dbReference type="Gene3D" id="1.20.58.180">
    <property type="entry name" value="Class II aaRS and biotin synthetases, domain 2"/>
    <property type="match status" value="1"/>
</dbReference>
<comment type="subunit">
    <text evidence="2">Tetramer of two alpha and two beta subunits.</text>
</comment>
<dbReference type="PANTHER" id="PTHR30075">
    <property type="entry name" value="GLYCYL-TRNA SYNTHETASE"/>
    <property type="match status" value="1"/>
</dbReference>
<proteinExistence type="inferred from homology"/>
<comment type="similarity">
    <text evidence="1">Belongs to the class-II aminoacyl-tRNA synthetase family.</text>
</comment>
<dbReference type="SUPFAM" id="SSF55681">
    <property type="entry name" value="Class II aaRS and biotin synthetases"/>
    <property type="match status" value="1"/>
</dbReference>
<keyword evidence="13" id="KW-1185">Reference proteome</keyword>
<evidence type="ECO:0000256" key="11">
    <source>
        <dbReference type="ARBA" id="ARBA00047937"/>
    </source>
</evidence>
<protein>
    <recommendedName>
        <fullName evidence="4">Glycine--tRNA ligase alpha subunit</fullName>
        <ecNumber evidence="3">6.1.1.14</ecNumber>
    </recommendedName>
    <alternativeName>
        <fullName evidence="10">Glycyl-tRNA synthetase alpha subunit</fullName>
    </alternativeName>
</protein>
<evidence type="ECO:0000256" key="5">
    <source>
        <dbReference type="ARBA" id="ARBA00022598"/>
    </source>
</evidence>
<evidence type="ECO:0000256" key="8">
    <source>
        <dbReference type="ARBA" id="ARBA00022917"/>
    </source>
</evidence>
<dbReference type="InterPro" id="IPR006194">
    <property type="entry name" value="Gly-tRNA-synth_heterodimer"/>
</dbReference>
<dbReference type="GO" id="GO:0005829">
    <property type="term" value="C:cytosol"/>
    <property type="evidence" value="ECO:0007669"/>
    <property type="project" value="TreeGrafter"/>
</dbReference>
<dbReference type="Pfam" id="PF02091">
    <property type="entry name" value="tRNA-synt_2e"/>
    <property type="match status" value="1"/>
</dbReference>
<evidence type="ECO:0000256" key="4">
    <source>
        <dbReference type="ARBA" id="ARBA00018257"/>
    </source>
</evidence>
<dbReference type="KEGG" id="nabu:FZC36_00890"/>
<dbReference type="GO" id="GO:0006426">
    <property type="term" value="P:glycyl-tRNA aminoacylation"/>
    <property type="evidence" value="ECO:0007669"/>
    <property type="project" value="InterPro"/>
</dbReference>
<dbReference type="EMBL" id="CP043314">
    <property type="protein sequence ID" value="QEK38991.1"/>
    <property type="molecule type" value="Genomic_DNA"/>
</dbReference>
<evidence type="ECO:0000256" key="2">
    <source>
        <dbReference type="ARBA" id="ARBA00011209"/>
    </source>
</evidence>
<keyword evidence="5 12" id="KW-0436">Ligase</keyword>
<dbReference type="InterPro" id="IPR002310">
    <property type="entry name" value="Gly-tRNA_ligase_asu"/>
</dbReference>
<evidence type="ECO:0000256" key="1">
    <source>
        <dbReference type="ARBA" id="ARBA00008226"/>
    </source>
</evidence>
<dbReference type="Proteomes" id="UP000324924">
    <property type="component" value="Chromosome"/>
</dbReference>
<dbReference type="AlphaFoldDB" id="A0A5C0UH44"/>
<evidence type="ECO:0000256" key="6">
    <source>
        <dbReference type="ARBA" id="ARBA00022741"/>
    </source>
</evidence>